<evidence type="ECO:0000256" key="9">
    <source>
        <dbReference type="ARBA" id="ARBA00023242"/>
    </source>
</evidence>
<evidence type="ECO:0000256" key="3">
    <source>
        <dbReference type="ARBA" id="ARBA00022723"/>
    </source>
</evidence>
<evidence type="ECO:0000256" key="5">
    <source>
        <dbReference type="ARBA" id="ARBA00022771"/>
    </source>
</evidence>
<dbReference type="GO" id="GO:0005634">
    <property type="term" value="C:nucleus"/>
    <property type="evidence" value="ECO:0007669"/>
    <property type="project" value="UniProtKB-SubCell"/>
</dbReference>
<feature type="domain" description="C2H2-type" evidence="12">
    <location>
        <begin position="561"/>
        <end position="588"/>
    </location>
</feature>
<sequence>MMIVKRYDRNEYEKHIRKAVRIKLIESVNEMKTLSGSEPWFVHNHFELSRPEDNIDFSGLEVAVCYASASLFLHVAILNKDSKEAVSSPIAQQICQRIKSQLKSHPSITDRSLEQLQFFVERRKGFQSLLEGQTDFQPLGEMVAEFTFDNDKRSAQMYKAERTSRKTMRESDKMTNEKLRTYLARAQSMAFWFIKELNYTDEYERNSDGRGFFHYFVYELKSHGCPFKFLGYATLFRPDNSGDSARISHFMLAPQYTHNGLGSEVLNAIYGDLLKDDSIKQIKIEKPAKQFKFVRDFTDCGNLLKMSEFSGTKVMATNTITEDMTEAAKKLKLEMSQYKRAFEIIRLFFYGEERNVPKNLLSKYSENEWSHCWRVVERLKKYVRTPPSSPEKQLPKPVQEEAQISLTERSSASVPKMAKLNKCTRRISITKHKDHFQRQTRSHTGGKPYKCHQCPYVSRGMSDLKRHTRIHTDEKPFKCNQCSYSNAQSSNLKLHIRIHTGEKPFKCNQCSFASSSISDWKRHMRTHTGEKPYKCNLCSYSSAQSSNLKVHMRIHTDEKTFKCNQCSFISSCISDLNRHTRTHTDEKPFKCNQCSYSSGQSSNLKLHMRIHTALMNPHTMLSQFSIISGGKCTFAALVRFLASVNAHVTLKGGCIIADVGTQSTLVWFLASVNAHVPFHMIAVDARIITQSAFD</sequence>
<dbReference type="InterPro" id="IPR048776">
    <property type="entry name" value="HAT1_C"/>
</dbReference>
<dbReference type="Gene3D" id="3.30.160.60">
    <property type="entry name" value="Classic Zinc Finger"/>
    <property type="match status" value="6"/>
</dbReference>
<accession>A0AAD4QX14</accession>
<dbReference type="InterPro" id="IPR013523">
    <property type="entry name" value="Hist_AcTrfase_HAT1_C"/>
</dbReference>
<dbReference type="FunFam" id="3.30.160.60:FF:000446">
    <property type="entry name" value="Zinc finger protein"/>
    <property type="match status" value="1"/>
</dbReference>
<evidence type="ECO:0000256" key="1">
    <source>
        <dbReference type="ARBA" id="ARBA00004123"/>
    </source>
</evidence>
<dbReference type="GO" id="GO:0006325">
    <property type="term" value="P:chromatin organization"/>
    <property type="evidence" value="ECO:0007669"/>
    <property type="project" value="InterPro"/>
</dbReference>
<comment type="subcellular location">
    <subcellularLocation>
        <location evidence="1">Nucleus</location>
    </subcellularLocation>
</comment>
<dbReference type="InterPro" id="IPR013087">
    <property type="entry name" value="Znf_C2H2_type"/>
</dbReference>
<feature type="domain" description="C2H2-type" evidence="12">
    <location>
        <begin position="505"/>
        <end position="532"/>
    </location>
</feature>
<dbReference type="FunFam" id="3.30.160.60:FF:001601">
    <property type="entry name" value="Uncharacterized protein, isoform A"/>
    <property type="match status" value="1"/>
</dbReference>
<dbReference type="InterPro" id="IPR019467">
    <property type="entry name" value="Hat1_N"/>
</dbReference>
<dbReference type="PANTHER" id="PTHR19818:SF157">
    <property type="entry name" value="C2H2-TYPE DOMAIN-CONTAINING PROTEIN"/>
    <property type="match status" value="1"/>
</dbReference>
<dbReference type="GO" id="GO:0045944">
    <property type="term" value="P:positive regulation of transcription by RNA polymerase II"/>
    <property type="evidence" value="ECO:0007669"/>
    <property type="project" value="UniProtKB-ARBA"/>
</dbReference>
<keyword evidence="7" id="KW-0805">Transcription regulation</keyword>
<reference evidence="13" key="1">
    <citation type="submission" date="2022-01" db="EMBL/GenBank/DDBJ databases">
        <title>Genome Sequence Resource for Two Populations of Ditylenchus destructor, the Migratory Endoparasitic Phytonematode.</title>
        <authorList>
            <person name="Zhang H."/>
            <person name="Lin R."/>
            <person name="Xie B."/>
        </authorList>
    </citation>
    <scope>NUCLEOTIDE SEQUENCE</scope>
    <source>
        <strain evidence="13">BazhouSP</strain>
    </source>
</reference>
<dbReference type="AlphaFoldDB" id="A0AAD4QX14"/>
<feature type="domain" description="C2H2-type" evidence="12">
    <location>
        <begin position="477"/>
        <end position="504"/>
    </location>
</feature>
<keyword evidence="6" id="KW-0862">Zinc</keyword>
<dbReference type="Pfam" id="PF00096">
    <property type="entry name" value="zf-C2H2"/>
    <property type="match status" value="1"/>
</dbReference>
<feature type="domain" description="C2H2-type" evidence="12">
    <location>
        <begin position="533"/>
        <end position="560"/>
    </location>
</feature>
<dbReference type="GO" id="GO:0008270">
    <property type="term" value="F:zinc ion binding"/>
    <property type="evidence" value="ECO:0007669"/>
    <property type="project" value="UniProtKB-KW"/>
</dbReference>
<dbReference type="EMBL" id="JAKKPZ010000045">
    <property type="protein sequence ID" value="KAI1706791.1"/>
    <property type="molecule type" value="Genomic_DNA"/>
</dbReference>
<evidence type="ECO:0000259" key="12">
    <source>
        <dbReference type="PROSITE" id="PS50157"/>
    </source>
</evidence>
<dbReference type="SUPFAM" id="SSF57667">
    <property type="entry name" value="beta-beta-alpha zinc fingers"/>
    <property type="match status" value="4"/>
</dbReference>
<evidence type="ECO:0000256" key="4">
    <source>
        <dbReference type="ARBA" id="ARBA00022737"/>
    </source>
</evidence>
<gene>
    <name evidence="13" type="ORF">DdX_12783</name>
</gene>
<dbReference type="FunFam" id="3.30.160.60:FF:002127">
    <property type="entry name" value="Uncharacterized protein"/>
    <property type="match status" value="1"/>
</dbReference>
<dbReference type="GO" id="GO:0000981">
    <property type="term" value="F:DNA-binding transcription factor activity, RNA polymerase II-specific"/>
    <property type="evidence" value="ECO:0007669"/>
    <property type="project" value="TreeGrafter"/>
</dbReference>
<protein>
    <recommendedName>
        <fullName evidence="2">Histone acetyltransferase type B catalytic subunit</fullName>
    </recommendedName>
</protein>
<dbReference type="SMART" id="SM00355">
    <property type="entry name" value="ZnF_C2H2"/>
    <property type="match status" value="6"/>
</dbReference>
<dbReference type="SUPFAM" id="SSF55729">
    <property type="entry name" value="Acyl-CoA N-acyltransferases (Nat)"/>
    <property type="match status" value="1"/>
</dbReference>
<evidence type="ECO:0000313" key="13">
    <source>
        <dbReference type="EMBL" id="KAI1706791.1"/>
    </source>
</evidence>
<dbReference type="Pfam" id="PF10394">
    <property type="entry name" value="Hat1_N"/>
    <property type="match status" value="1"/>
</dbReference>
<keyword evidence="8" id="KW-0804">Transcription</keyword>
<dbReference type="PANTHER" id="PTHR19818">
    <property type="entry name" value="ZINC FINGER PROTEIN ZIC AND GLI"/>
    <property type="match status" value="1"/>
</dbReference>
<keyword evidence="9" id="KW-0539">Nucleus</keyword>
<dbReference type="FunFam" id="3.30.160.60:FF:002452">
    <property type="entry name" value="zinc finger protein 142 isoform X4"/>
    <property type="match status" value="1"/>
</dbReference>
<dbReference type="InterPro" id="IPR037113">
    <property type="entry name" value="Hat1_N_sf"/>
</dbReference>
<keyword evidence="5 10" id="KW-0863">Zinc-finger</keyword>
<evidence type="ECO:0000256" key="11">
    <source>
        <dbReference type="SAM" id="MobiDB-lite"/>
    </source>
</evidence>
<evidence type="ECO:0000256" key="2">
    <source>
        <dbReference type="ARBA" id="ARBA00021268"/>
    </source>
</evidence>
<feature type="domain" description="C2H2-type" evidence="12">
    <location>
        <begin position="449"/>
        <end position="476"/>
    </location>
</feature>
<dbReference type="GO" id="GO:0000122">
    <property type="term" value="P:negative regulation of transcription by RNA polymerase II"/>
    <property type="evidence" value="ECO:0007669"/>
    <property type="project" value="UniProtKB-ARBA"/>
</dbReference>
<feature type="domain" description="C2H2-type" evidence="12">
    <location>
        <begin position="589"/>
        <end position="616"/>
    </location>
</feature>
<dbReference type="Pfam" id="PF13909">
    <property type="entry name" value="zf-H2C2_5"/>
    <property type="match status" value="4"/>
</dbReference>
<proteinExistence type="predicted"/>
<dbReference type="Proteomes" id="UP001201812">
    <property type="component" value="Unassembled WGS sequence"/>
</dbReference>
<feature type="region of interest" description="Disordered" evidence="11">
    <location>
        <begin position="385"/>
        <end position="415"/>
    </location>
</feature>
<keyword evidence="3" id="KW-0479">Metal-binding</keyword>
<dbReference type="FunFam" id="3.30.160.60:FF:001685">
    <property type="entry name" value="Zinc finger and BTB domain-containing 5"/>
    <property type="match status" value="1"/>
</dbReference>
<dbReference type="FunFam" id="3.30.160.60:FF:000395">
    <property type="entry name" value="zinc finger protein 513"/>
    <property type="match status" value="1"/>
</dbReference>
<dbReference type="Gene3D" id="1.10.10.390">
    <property type="match status" value="1"/>
</dbReference>
<evidence type="ECO:0000256" key="8">
    <source>
        <dbReference type="ARBA" id="ARBA00023163"/>
    </source>
</evidence>
<comment type="caution">
    <text evidence="13">The sequence shown here is derived from an EMBL/GenBank/DDBJ whole genome shotgun (WGS) entry which is preliminary data.</text>
</comment>
<dbReference type="CDD" id="cd04301">
    <property type="entry name" value="NAT_SF"/>
    <property type="match status" value="1"/>
</dbReference>
<dbReference type="GO" id="GO:0042393">
    <property type="term" value="F:histone binding"/>
    <property type="evidence" value="ECO:0007669"/>
    <property type="project" value="InterPro"/>
</dbReference>
<evidence type="ECO:0000313" key="14">
    <source>
        <dbReference type="Proteomes" id="UP001201812"/>
    </source>
</evidence>
<name>A0AAD4QX14_9BILA</name>
<dbReference type="InterPro" id="IPR016181">
    <property type="entry name" value="Acyl_CoA_acyltransferase"/>
</dbReference>
<keyword evidence="14" id="KW-1185">Reference proteome</keyword>
<evidence type="ECO:0000256" key="7">
    <source>
        <dbReference type="ARBA" id="ARBA00023015"/>
    </source>
</evidence>
<dbReference type="InterPro" id="IPR050329">
    <property type="entry name" value="GLI_C2H2-zinc-finger"/>
</dbReference>
<dbReference type="Pfam" id="PF21183">
    <property type="entry name" value="HAT1_C"/>
    <property type="match status" value="1"/>
</dbReference>
<evidence type="ECO:0000256" key="6">
    <source>
        <dbReference type="ARBA" id="ARBA00022833"/>
    </source>
</evidence>
<organism evidence="13 14">
    <name type="scientific">Ditylenchus destructor</name>
    <dbReference type="NCBI Taxonomy" id="166010"/>
    <lineage>
        <taxon>Eukaryota</taxon>
        <taxon>Metazoa</taxon>
        <taxon>Ecdysozoa</taxon>
        <taxon>Nematoda</taxon>
        <taxon>Chromadorea</taxon>
        <taxon>Rhabditida</taxon>
        <taxon>Tylenchina</taxon>
        <taxon>Tylenchomorpha</taxon>
        <taxon>Sphaerularioidea</taxon>
        <taxon>Anguinidae</taxon>
        <taxon>Anguininae</taxon>
        <taxon>Ditylenchus</taxon>
    </lineage>
</organism>
<dbReference type="Gene3D" id="3.40.630.30">
    <property type="match status" value="1"/>
</dbReference>
<feature type="compositionally biased region" description="Polar residues" evidence="11">
    <location>
        <begin position="402"/>
        <end position="413"/>
    </location>
</feature>
<dbReference type="Gene3D" id="3.90.360.10">
    <property type="entry name" value="Histone acetyl transferase 1 (HAT1), N-terminal domain"/>
    <property type="match status" value="1"/>
</dbReference>
<keyword evidence="4" id="KW-0677">Repeat</keyword>
<evidence type="ECO:0000256" key="10">
    <source>
        <dbReference type="PROSITE-ProRule" id="PRU00042"/>
    </source>
</evidence>
<dbReference type="GO" id="GO:0000978">
    <property type="term" value="F:RNA polymerase II cis-regulatory region sequence-specific DNA binding"/>
    <property type="evidence" value="ECO:0007669"/>
    <property type="project" value="TreeGrafter"/>
</dbReference>
<dbReference type="InterPro" id="IPR036236">
    <property type="entry name" value="Znf_C2H2_sf"/>
</dbReference>
<dbReference type="PROSITE" id="PS50157">
    <property type="entry name" value="ZINC_FINGER_C2H2_2"/>
    <property type="match status" value="6"/>
</dbReference>